<name>A0A8S9ZPK4_9BILA</name>
<dbReference type="GO" id="GO:1903358">
    <property type="term" value="P:regulation of Golgi organization"/>
    <property type="evidence" value="ECO:0007669"/>
    <property type="project" value="TreeGrafter"/>
</dbReference>
<protein>
    <submittedName>
        <fullName evidence="1">Uncharacterized protein</fullName>
    </submittedName>
</protein>
<dbReference type="AlphaFoldDB" id="A0A8S9ZPK4"/>
<dbReference type="EMBL" id="JABEBT010000047">
    <property type="protein sequence ID" value="KAF7635078.1"/>
    <property type="molecule type" value="Genomic_DNA"/>
</dbReference>
<dbReference type="Proteomes" id="UP000605970">
    <property type="component" value="Unassembled WGS sequence"/>
</dbReference>
<proteinExistence type="predicted"/>
<sequence>MLNNHQLNINKATVIVSNASTSVSTSKNIETESKNYLKRRECENYTNENVESFLTPWTYSCLFKPAIERVKHSYIENQDAVHALNNLLEIFRHVDQASHSFLYDFSKLIFNESGLENSINLQSYESYLRMHANAPTSDFEFPPRLSQIQEFQLFSVRAIALRRVLSRIPDDMSERRPFLETIKEIAASIKHLLDITNAIITIVPINYQHLVEKRKREFVQASKQYFKQQEANQVDLAMDLKVYIASNHLILQTMKLCLAIRERFNNIKYTIYF</sequence>
<dbReference type="InterPro" id="IPR053750">
    <property type="entry name" value="PDCD10_Homolog"/>
</dbReference>
<comment type="caution">
    <text evidence="1">The sequence shown here is derived from an EMBL/GenBank/DDBJ whole genome shotgun (WGS) entry which is preliminary data.</text>
</comment>
<evidence type="ECO:0000313" key="2">
    <source>
        <dbReference type="Proteomes" id="UP000605970"/>
    </source>
</evidence>
<dbReference type="Pfam" id="PF06840">
    <property type="entry name" value="PDC10_C"/>
    <property type="match status" value="1"/>
</dbReference>
<dbReference type="GO" id="GO:0019901">
    <property type="term" value="F:protein kinase binding"/>
    <property type="evidence" value="ECO:0007669"/>
    <property type="project" value="TreeGrafter"/>
</dbReference>
<accession>A0A8S9ZPK4</accession>
<reference evidence="1" key="1">
    <citation type="journal article" date="2020" name="Ecol. Evol.">
        <title>Genome structure and content of the rice root-knot nematode (Meloidogyne graminicola).</title>
        <authorList>
            <person name="Phan N.T."/>
            <person name="Danchin E.G.J."/>
            <person name="Klopp C."/>
            <person name="Perfus-Barbeoch L."/>
            <person name="Kozlowski D.K."/>
            <person name="Koutsovoulos G.D."/>
            <person name="Lopez-Roques C."/>
            <person name="Bouchez O."/>
            <person name="Zahm M."/>
            <person name="Besnard G."/>
            <person name="Bellafiore S."/>
        </authorList>
    </citation>
    <scope>NUCLEOTIDE SEQUENCE</scope>
    <source>
        <strain evidence="1">VN-18</strain>
    </source>
</reference>
<dbReference type="GO" id="GO:0090443">
    <property type="term" value="C:FAR/SIN/STRIPAK complex"/>
    <property type="evidence" value="ECO:0007669"/>
    <property type="project" value="TreeGrafter"/>
</dbReference>
<dbReference type="PANTHER" id="PTHR13250">
    <property type="entry name" value="TF-1 CELL APOPTOSIS RELATED PROTEIN-15"/>
    <property type="match status" value="1"/>
</dbReference>
<dbReference type="InterPro" id="IPR009652">
    <property type="entry name" value="PDCD10"/>
</dbReference>
<dbReference type="PANTHER" id="PTHR13250:SF1">
    <property type="entry name" value="PROGRAMMED CELL DEATH PROTEIN 10"/>
    <property type="match status" value="1"/>
</dbReference>
<dbReference type="OrthoDB" id="6017654at2759"/>
<evidence type="ECO:0000313" key="1">
    <source>
        <dbReference type="EMBL" id="KAF7635078.1"/>
    </source>
</evidence>
<gene>
    <name evidence="1" type="ORF">Mgra_00005520</name>
</gene>
<organism evidence="1 2">
    <name type="scientific">Meloidogyne graminicola</name>
    <dbReference type="NCBI Taxonomy" id="189291"/>
    <lineage>
        <taxon>Eukaryota</taxon>
        <taxon>Metazoa</taxon>
        <taxon>Ecdysozoa</taxon>
        <taxon>Nematoda</taxon>
        <taxon>Chromadorea</taxon>
        <taxon>Rhabditida</taxon>
        <taxon>Tylenchina</taxon>
        <taxon>Tylenchomorpha</taxon>
        <taxon>Tylenchoidea</taxon>
        <taxon>Meloidogynidae</taxon>
        <taxon>Meloidogyninae</taxon>
        <taxon>Meloidogyne</taxon>
    </lineage>
</organism>
<dbReference type="Gene3D" id="1.20.120.1950">
    <property type="match status" value="1"/>
</dbReference>
<keyword evidence="2" id="KW-1185">Reference proteome</keyword>